<dbReference type="InterPro" id="IPR006156">
    <property type="entry name" value="Dihydroneopterin_aldolase"/>
</dbReference>
<name>A0A938WKI4_9BACT</name>
<dbReference type="AlphaFoldDB" id="A0A938WKI4"/>
<dbReference type="SUPFAM" id="SSF55620">
    <property type="entry name" value="Tetrahydrobiopterin biosynthesis enzymes-like"/>
    <property type="match status" value="1"/>
</dbReference>
<evidence type="ECO:0000256" key="1">
    <source>
        <dbReference type="ARBA" id="ARBA00001353"/>
    </source>
</evidence>
<evidence type="ECO:0000256" key="5">
    <source>
        <dbReference type="ARBA" id="ARBA00023239"/>
    </source>
</evidence>
<dbReference type="SMART" id="SM00905">
    <property type="entry name" value="FolB"/>
    <property type="match status" value="1"/>
</dbReference>
<dbReference type="EC" id="4.1.2.25" evidence="6"/>
<dbReference type="InterPro" id="IPR043133">
    <property type="entry name" value="GTP-CH-I_C/QueF"/>
</dbReference>
<dbReference type="GO" id="GO:0005737">
    <property type="term" value="C:cytoplasm"/>
    <property type="evidence" value="ECO:0007669"/>
    <property type="project" value="TreeGrafter"/>
</dbReference>
<comment type="pathway">
    <text evidence="2 6">Cofactor biosynthesis; tetrahydrofolate biosynthesis; 2-amino-4-hydroxy-6-hydroxymethyl-7,8-dihydropteridine diphosphate from 7,8-dihydroneopterin triphosphate: step 3/4.</text>
</comment>
<evidence type="ECO:0000313" key="8">
    <source>
        <dbReference type="EMBL" id="MBM6661486.1"/>
    </source>
</evidence>
<comment type="catalytic activity">
    <reaction evidence="1 6">
        <text>7,8-dihydroneopterin = 6-hydroxymethyl-7,8-dihydropterin + glycolaldehyde</text>
        <dbReference type="Rhea" id="RHEA:10540"/>
        <dbReference type="ChEBI" id="CHEBI:17001"/>
        <dbReference type="ChEBI" id="CHEBI:17071"/>
        <dbReference type="ChEBI" id="CHEBI:44841"/>
        <dbReference type="EC" id="4.1.2.25"/>
    </reaction>
</comment>
<dbReference type="GO" id="GO:0046656">
    <property type="term" value="P:folic acid biosynthetic process"/>
    <property type="evidence" value="ECO:0007669"/>
    <property type="project" value="UniProtKB-UniRule"/>
</dbReference>
<dbReference type="GO" id="GO:0004150">
    <property type="term" value="F:dihydroneopterin aldolase activity"/>
    <property type="evidence" value="ECO:0007669"/>
    <property type="project" value="UniProtKB-UniRule"/>
</dbReference>
<comment type="function">
    <text evidence="6">Catalyzes the conversion of 7,8-dihydroneopterin to 6-hydroxymethyl-7,8-dihydropterin.</text>
</comment>
<evidence type="ECO:0000256" key="3">
    <source>
        <dbReference type="ARBA" id="ARBA00005708"/>
    </source>
</evidence>
<keyword evidence="5 6" id="KW-0456">Lyase</keyword>
<proteinExistence type="inferred from homology"/>
<dbReference type="EMBL" id="JACJJL010000009">
    <property type="protein sequence ID" value="MBM6661486.1"/>
    <property type="molecule type" value="Genomic_DNA"/>
</dbReference>
<dbReference type="RefSeq" id="WP_205109040.1">
    <property type="nucleotide sequence ID" value="NZ_CAWUJD010000001.1"/>
</dbReference>
<accession>A0A938WKI4</accession>
<gene>
    <name evidence="8" type="primary">folB</name>
    <name evidence="8" type="ORF">H6B30_06925</name>
</gene>
<dbReference type="PANTHER" id="PTHR42844">
    <property type="entry name" value="DIHYDRONEOPTERIN ALDOLASE 1-RELATED"/>
    <property type="match status" value="1"/>
</dbReference>
<dbReference type="NCBIfam" id="TIGR00525">
    <property type="entry name" value="folB"/>
    <property type="match status" value="1"/>
</dbReference>
<dbReference type="Pfam" id="PF02152">
    <property type="entry name" value="FolB"/>
    <property type="match status" value="1"/>
</dbReference>
<dbReference type="InterPro" id="IPR006157">
    <property type="entry name" value="FolB_dom"/>
</dbReference>
<keyword evidence="4 6" id="KW-0289">Folate biosynthesis</keyword>
<dbReference type="GO" id="GO:0046654">
    <property type="term" value="P:tetrahydrofolate biosynthetic process"/>
    <property type="evidence" value="ECO:0007669"/>
    <property type="project" value="UniProtKB-UniRule"/>
</dbReference>
<evidence type="ECO:0000313" key="9">
    <source>
        <dbReference type="Proteomes" id="UP000764045"/>
    </source>
</evidence>
<sequence>MVIESSYVSLRELRFHARHGVSPQETVVGADFIVSLRLGYNIERAMITDDVRDTLSYADVYEVVKREMAVPSKLLEHVAGRIADALLLAFPAITSVDLSVTKVNPPMGAHCLGAGVEIHLINNKTR</sequence>
<evidence type="ECO:0000256" key="4">
    <source>
        <dbReference type="ARBA" id="ARBA00022909"/>
    </source>
</evidence>
<evidence type="ECO:0000259" key="7">
    <source>
        <dbReference type="SMART" id="SM00905"/>
    </source>
</evidence>
<comment type="caution">
    <text evidence="8">The sequence shown here is derived from an EMBL/GenBank/DDBJ whole genome shotgun (WGS) entry which is preliminary data.</text>
</comment>
<dbReference type="Gene3D" id="3.30.1130.10">
    <property type="match status" value="1"/>
</dbReference>
<keyword evidence="9" id="KW-1185">Reference proteome</keyword>
<evidence type="ECO:0000256" key="2">
    <source>
        <dbReference type="ARBA" id="ARBA00005013"/>
    </source>
</evidence>
<protein>
    <recommendedName>
        <fullName evidence="6">7,8-dihydroneopterin aldolase</fullName>
        <ecNumber evidence="6">4.1.2.25</ecNumber>
    </recommendedName>
</protein>
<reference evidence="8 9" key="1">
    <citation type="journal article" date="2021" name="Sci. Rep.">
        <title>The distribution of antibiotic resistance genes in chicken gut microbiota commensals.</title>
        <authorList>
            <person name="Juricova H."/>
            <person name="Matiasovicova J."/>
            <person name="Kubasova T."/>
            <person name="Cejkova D."/>
            <person name="Rychlik I."/>
        </authorList>
    </citation>
    <scope>NUCLEOTIDE SEQUENCE [LARGE SCALE GENOMIC DNA]</scope>
    <source>
        <strain evidence="8 9">An819</strain>
    </source>
</reference>
<dbReference type="Proteomes" id="UP000764045">
    <property type="component" value="Unassembled WGS sequence"/>
</dbReference>
<feature type="domain" description="Dihydroneopterin aldolase/epimerase" evidence="7">
    <location>
        <begin position="8"/>
        <end position="120"/>
    </location>
</feature>
<organism evidence="8 9">
    <name type="scientific">Marseilla massiliensis</name>
    <dbReference type="NCBI Taxonomy" id="1841864"/>
    <lineage>
        <taxon>Bacteria</taxon>
        <taxon>Pseudomonadati</taxon>
        <taxon>Bacteroidota</taxon>
        <taxon>Bacteroidia</taxon>
        <taxon>Bacteroidales</taxon>
        <taxon>Prevotellaceae</taxon>
        <taxon>Marseilla</taxon>
    </lineage>
</organism>
<comment type="similarity">
    <text evidence="3 6">Belongs to the DHNA family.</text>
</comment>
<dbReference type="NCBIfam" id="TIGR00526">
    <property type="entry name" value="folB_dom"/>
    <property type="match status" value="1"/>
</dbReference>
<evidence type="ECO:0000256" key="6">
    <source>
        <dbReference type="RuleBase" id="RU362079"/>
    </source>
</evidence>
<dbReference type="PANTHER" id="PTHR42844:SF1">
    <property type="entry name" value="DIHYDRONEOPTERIN ALDOLASE 1-RELATED"/>
    <property type="match status" value="1"/>
</dbReference>